<protein>
    <recommendedName>
        <fullName evidence="4">Phytanoyl-CoA dioxygenase</fullName>
    </recommendedName>
</protein>
<keyword evidence="1" id="KW-0732">Signal</keyword>
<evidence type="ECO:0008006" key="4">
    <source>
        <dbReference type="Google" id="ProtNLM"/>
    </source>
</evidence>
<reference evidence="3" key="1">
    <citation type="submission" date="2024-04" db="EMBL/GenBank/DDBJ databases">
        <authorList>
            <person name="Shaw F."/>
            <person name="Minotto A."/>
        </authorList>
    </citation>
    <scope>NUCLEOTIDE SEQUENCE [LARGE SCALE GENOMIC DNA]</scope>
</reference>
<proteinExistence type="predicted"/>
<name>A0ABP1DK97_9APHY</name>
<dbReference type="SUPFAM" id="SSF51197">
    <property type="entry name" value="Clavaminate synthase-like"/>
    <property type="match status" value="1"/>
</dbReference>
<sequence>MLCTLNCTSLVVVTLMAISEYKYLSAEQRAQFLEQGWVKIPQAVPPENIARFTEDVWIRLGFDPNDKATWTKEKIHMPRHREIPTKDFMPKAWGAMCELLGGDERIDKTLFESCGDSLIVNLGTEEWEDVDPKDLGNWHMFTHFLDSGEQGLTVIVLFNDIKPRAGGTYIAPDGISNVIQWLYEHPEGADVFAQDPDGSRSICSIQSCTNFVELTGEAGDVVLLHPFMPHSASKNHLRIPRFITNPPVTLKEPFNLNRENPLDYSLVEQKTLRILGVNSLPDWHIKGERRRFTPRTRAGKDAMIMEEVARMKAHALKTGRPVDSMHLNGPVPYQVVIG</sequence>
<keyword evidence="3" id="KW-1185">Reference proteome</keyword>
<organism evidence="2 3">
    <name type="scientific">Somion occarium</name>
    <dbReference type="NCBI Taxonomy" id="3059160"/>
    <lineage>
        <taxon>Eukaryota</taxon>
        <taxon>Fungi</taxon>
        <taxon>Dikarya</taxon>
        <taxon>Basidiomycota</taxon>
        <taxon>Agaricomycotina</taxon>
        <taxon>Agaricomycetes</taxon>
        <taxon>Polyporales</taxon>
        <taxon>Cerrenaceae</taxon>
        <taxon>Somion</taxon>
    </lineage>
</organism>
<evidence type="ECO:0000256" key="1">
    <source>
        <dbReference type="SAM" id="SignalP"/>
    </source>
</evidence>
<dbReference type="Gene3D" id="2.60.120.620">
    <property type="entry name" value="q2cbj1_9rhob like domain"/>
    <property type="match status" value="1"/>
</dbReference>
<gene>
    <name evidence="2" type="ORF">GFSPODELE1_LOCUS6386</name>
</gene>
<feature type="chain" id="PRO_5045119176" description="Phytanoyl-CoA dioxygenase" evidence="1">
    <location>
        <begin position="27"/>
        <end position="338"/>
    </location>
</feature>
<evidence type="ECO:0000313" key="2">
    <source>
        <dbReference type="EMBL" id="CAL1707473.1"/>
    </source>
</evidence>
<accession>A0ABP1DK97</accession>
<evidence type="ECO:0000313" key="3">
    <source>
        <dbReference type="Proteomes" id="UP001497453"/>
    </source>
</evidence>
<dbReference type="Proteomes" id="UP001497453">
    <property type="component" value="Chromosome 4"/>
</dbReference>
<dbReference type="EMBL" id="OZ037947">
    <property type="protein sequence ID" value="CAL1707473.1"/>
    <property type="molecule type" value="Genomic_DNA"/>
</dbReference>
<feature type="signal peptide" evidence="1">
    <location>
        <begin position="1"/>
        <end position="26"/>
    </location>
</feature>